<comment type="catalytic activity">
    <reaction evidence="6">
        <text>a di-trans,poly-cis-dolichyl diphosphate + H2O = a di-trans,poly-cis-dolichyl phosphate + phosphate + H(+)</text>
        <dbReference type="Rhea" id="RHEA:14385"/>
        <dbReference type="Rhea" id="RHEA-COMP:19498"/>
        <dbReference type="Rhea" id="RHEA-COMP:19506"/>
        <dbReference type="ChEBI" id="CHEBI:15377"/>
        <dbReference type="ChEBI" id="CHEBI:15378"/>
        <dbReference type="ChEBI" id="CHEBI:43474"/>
        <dbReference type="ChEBI" id="CHEBI:57497"/>
        <dbReference type="ChEBI" id="CHEBI:57683"/>
        <dbReference type="EC" id="3.6.1.43"/>
    </reaction>
</comment>
<dbReference type="PANTHER" id="PTHR11247">
    <property type="entry name" value="PALMITOYL-PROTEIN THIOESTERASE/DOLICHYLDIPHOSPHATASE 1"/>
    <property type="match status" value="1"/>
</dbReference>
<evidence type="ECO:0000256" key="4">
    <source>
        <dbReference type="ARBA" id="ARBA00022989"/>
    </source>
</evidence>
<evidence type="ECO:0000256" key="6">
    <source>
        <dbReference type="RuleBase" id="RU367078"/>
    </source>
</evidence>
<evidence type="ECO:0000256" key="1">
    <source>
        <dbReference type="ARBA" id="ARBA00004141"/>
    </source>
</evidence>
<proteinExistence type="inferred from homology"/>
<protein>
    <recommendedName>
        <fullName evidence="6">Dolichyldiphosphatase</fullName>
        <ecNumber evidence="6">3.6.1.43</ecNumber>
    </recommendedName>
</protein>
<comment type="function">
    <text evidence="6">Required for efficient N-glycosylation. Necessary for maintaining optimal levels of dolichol-linked oligosaccharides. Hydrolyzes dolichyl pyrophosphate at a very high rate and dolichyl monophosphate at a much lower rate. Does not act on phosphatidate.</text>
</comment>
<sequence>MSALTSTIYRPKLNSSVQTNGCNKNQQRIRLSSQPLQPELQSQVSETKTILAYHTLTSLSFTHIQFSPSKRFSKFFAFISLSPWGILCGNLAIILAMRDLVPLIVFLGQVLNESVNRFLKKIKQGRPTEYLGAGYGMPSSHAQFMGYFASSITILMYQRGTAPDAIFPHITAGFIIIWALLVIYSRAHLYYHTWQQVVVGAICGIIFALMYFSFINNVLRPCGFFDWIVDHPWSQQLYIRDTDAISDRALSDWETWRQLRMHKHR</sequence>
<comment type="caution">
    <text evidence="8">The sequence shown here is derived from an EMBL/GenBank/DDBJ whole genome shotgun (WGS) entry which is preliminary data.</text>
</comment>
<evidence type="ECO:0000256" key="2">
    <source>
        <dbReference type="ARBA" id="ARBA00022692"/>
    </source>
</evidence>
<keyword evidence="9" id="KW-1185">Reference proteome</keyword>
<organism evidence="8 9">
    <name type="scientific">Lobosporangium transversale</name>
    <dbReference type="NCBI Taxonomy" id="64571"/>
    <lineage>
        <taxon>Eukaryota</taxon>
        <taxon>Fungi</taxon>
        <taxon>Fungi incertae sedis</taxon>
        <taxon>Mucoromycota</taxon>
        <taxon>Mortierellomycotina</taxon>
        <taxon>Mortierellomycetes</taxon>
        <taxon>Mortierellales</taxon>
        <taxon>Mortierellaceae</taxon>
        <taxon>Lobosporangium</taxon>
    </lineage>
</organism>
<name>A0A1Y2H4L0_9FUNG</name>
<dbReference type="SMART" id="SM00014">
    <property type="entry name" value="acidPPc"/>
    <property type="match status" value="1"/>
</dbReference>
<dbReference type="GO" id="GO:0047874">
    <property type="term" value="F:dolichyldiphosphatase activity"/>
    <property type="evidence" value="ECO:0007669"/>
    <property type="project" value="UniProtKB-UniRule"/>
</dbReference>
<dbReference type="Pfam" id="PF01569">
    <property type="entry name" value="PAP2"/>
    <property type="match status" value="1"/>
</dbReference>
<keyword evidence="2 6" id="KW-0812">Transmembrane</keyword>
<dbReference type="AlphaFoldDB" id="A0A1Y2H4L0"/>
<dbReference type="InterPro" id="IPR000326">
    <property type="entry name" value="PAP2/HPO"/>
</dbReference>
<dbReference type="Proteomes" id="UP000193648">
    <property type="component" value="Unassembled WGS sequence"/>
</dbReference>
<evidence type="ECO:0000313" key="9">
    <source>
        <dbReference type="Proteomes" id="UP000193648"/>
    </source>
</evidence>
<dbReference type="PANTHER" id="PTHR11247:SF1">
    <property type="entry name" value="DOLICHYLDIPHOSPHATASE 1"/>
    <property type="match status" value="1"/>
</dbReference>
<feature type="transmembrane region" description="Helical" evidence="6">
    <location>
        <begin position="75"/>
        <end position="94"/>
    </location>
</feature>
<keyword evidence="4 6" id="KW-1133">Transmembrane helix</keyword>
<dbReference type="UniPathway" id="UPA00378"/>
<dbReference type="SUPFAM" id="SSF48317">
    <property type="entry name" value="Acid phosphatase/Vanadium-dependent haloperoxidase"/>
    <property type="match status" value="1"/>
</dbReference>
<evidence type="ECO:0000256" key="3">
    <source>
        <dbReference type="ARBA" id="ARBA00022801"/>
    </source>
</evidence>
<feature type="transmembrane region" description="Helical" evidence="6">
    <location>
        <begin position="197"/>
        <end position="215"/>
    </location>
</feature>
<comment type="subcellular location">
    <subcellularLocation>
        <location evidence="6">Endoplasmic reticulum membrane</location>
        <topology evidence="6">Multi-pass membrane protein</topology>
    </subcellularLocation>
    <subcellularLocation>
        <location evidence="1">Membrane</location>
        <topology evidence="1">Multi-pass membrane protein</topology>
    </subcellularLocation>
</comment>
<feature type="domain" description="Phosphatidic acid phosphatase type 2/haloperoxidase" evidence="7">
    <location>
        <begin position="101"/>
        <end position="212"/>
    </location>
</feature>
<dbReference type="CDD" id="cd03382">
    <property type="entry name" value="PAP2_dolichyldiphosphatase"/>
    <property type="match status" value="1"/>
</dbReference>
<dbReference type="GO" id="GO:0005789">
    <property type="term" value="C:endoplasmic reticulum membrane"/>
    <property type="evidence" value="ECO:0007669"/>
    <property type="project" value="UniProtKB-SubCell"/>
</dbReference>
<evidence type="ECO:0000259" key="7">
    <source>
        <dbReference type="SMART" id="SM00014"/>
    </source>
</evidence>
<dbReference type="InterPro" id="IPR039667">
    <property type="entry name" value="Dolichyldiphosphatase_PAP2"/>
</dbReference>
<dbReference type="Gene3D" id="1.20.144.10">
    <property type="entry name" value="Phosphatidic acid phosphatase type 2/haloperoxidase"/>
    <property type="match status" value="1"/>
</dbReference>
<keyword evidence="3 6" id="KW-0378">Hydrolase</keyword>
<dbReference type="GO" id="GO:0008610">
    <property type="term" value="P:lipid biosynthetic process"/>
    <property type="evidence" value="ECO:0007669"/>
    <property type="project" value="TreeGrafter"/>
</dbReference>
<dbReference type="GO" id="GO:0006487">
    <property type="term" value="P:protein N-linked glycosylation"/>
    <property type="evidence" value="ECO:0007669"/>
    <property type="project" value="UniProtKB-UniRule"/>
</dbReference>
<feature type="transmembrane region" description="Helical" evidence="6">
    <location>
        <begin position="166"/>
        <end position="185"/>
    </location>
</feature>
<dbReference type="OrthoDB" id="302705at2759"/>
<reference evidence="8 9" key="1">
    <citation type="submission" date="2016-07" db="EMBL/GenBank/DDBJ databases">
        <title>Pervasive Adenine N6-methylation of Active Genes in Fungi.</title>
        <authorList>
            <consortium name="DOE Joint Genome Institute"/>
            <person name="Mondo S.J."/>
            <person name="Dannebaum R.O."/>
            <person name="Kuo R.C."/>
            <person name="Labutti K."/>
            <person name="Haridas S."/>
            <person name="Kuo A."/>
            <person name="Salamov A."/>
            <person name="Ahrendt S.R."/>
            <person name="Lipzen A."/>
            <person name="Sullivan W."/>
            <person name="Andreopoulos W.B."/>
            <person name="Clum A."/>
            <person name="Lindquist E."/>
            <person name="Daum C."/>
            <person name="Ramamoorthy G.K."/>
            <person name="Gryganskyi A."/>
            <person name="Culley D."/>
            <person name="Magnuson J.K."/>
            <person name="James T.Y."/>
            <person name="O'Malley M.A."/>
            <person name="Stajich J.E."/>
            <person name="Spatafora J.W."/>
            <person name="Visel A."/>
            <person name="Grigoriev I.V."/>
        </authorList>
    </citation>
    <scope>NUCLEOTIDE SEQUENCE [LARGE SCALE GENOMIC DNA]</scope>
    <source>
        <strain evidence="8 9">NRRL 3116</strain>
    </source>
</reference>
<dbReference type="EMBL" id="MCFF01000001">
    <property type="protein sequence ID" value="ORZ28954.1"/>
    <property type="molecule type" value="Genomic_DNA"/>
</dbReference>
<keyword evidence="6" id="KW-0256">Endoplasmic reticulum</keyword>
<dbReference type="InterPro" id="IPR036938">
    <property type="entry name" value="PAP2/HPO_sf"/>
</dbReference>
<keyword evidence="5 6" id="KW-0472">Membrane</keyword>
<dbReference type="RefSeq" id="XP_021886627.1">
    <property type="nucleotide sequence ID" value="XM_022029573.1"/>
</dbReference>
<dbReference type="GeneID" id="33571416"/>
<dbReference type="InParanoid" id="A0A1Y2H4L0"/>
<dbReference type="STRING" id="64571.A0A1Y2H4L0"/>
<evidence type="ECO:0000256" key="5">
    <source>
        <dbReference type="ARBA" id="ARBA00023136"/>
    </source>
</evidence>
<evidence type="ECO:0000313" key="8">
    <source>
        <dbReference type="EMBL" id="ORZ28954.1"/>
    </source>
</evidence>
<accession>A0A1Y2H4L0</accession>
<gene>
    <name evidence="8" type="ORF">BCR41DRAFT_418045</name>
</gene>
<comment type="similarity">
    <text evidence="6">Belongs to the dolichyldiphosphatase family.</text>
</comment>
<dbReference type="EC" id="3.6.1.43" evidence="6"/>
<comment type="pathway">
    <text evidence="6">Protein modification; protein glycosylation.</text>
</comment>